<sequence>MSHENFTKPREAARAFTPKLAEFVDTTLYPQIWSDPALSLRDRSLVTVAALITGGYLDELPAHLRRAVNNGVTHEELSAAITHLAFYAGFPAAISASALAQDTLAAQHPSGSDTPHTTQETSA</sequence>
<feature type="domain" description="Carboxymuconolactone decarboxylase-like" evidence="2">
    <location>
        <begin position="18"/>
        <end position="102"/>
    </location>
</feature>
<evidence type="ECO:0000256" key="1">
    <source>
        <dbReference type="SAM" id="MobiDB-lite"/>
    </source>
</evidence>
<dbReference type="Proteomes" id="UP000337189">
    <property type="component" value="Unassembled WGS sequence"/>
</dbReference>
<feature type="region of interest" description="Disordered" evidence="1">
    <location>
        <begin position="104"/>
        <end position="123"/>
    </location>
</feature>
<dbReference type="GO" id="GO:0051920">
    <property type="term" value="F:peroxiredoxin activity"/>
    <property type="evidence" value="ECO:0007669"/>
    <property type="project" value="InterPro"/>
</dbReference>
<dbReference type="InterPro" id="IPR029032">
    <property type="entry name" value="AhpD-like"/>
</dbReference>
<gene>
    <name evidence="3" type="ORF">PCO31110_01490</name>
</gene>
<reference evidence="3 4" key="1">
    <citation type="submission" date="2019-08" db="EMBL/GenBank/DDBJ databases">
        <authorList>
            <person name="Peeters C."/>
        </authorList>
    </citation>
    <scope>NUCLEOTIDE SEQUENCE [LARGE SCALE GENOMIC DNA]</scope>
    <source>
        <strain evidence="3 4">LMG 31110</strain>
    </source>
</reference>
<dbReference type="SUPFAM" id="SSF69118">
    <property type="entry name" value="AhpD-like"/>
    <property type="match status" value="1"/>
</dbReference>
<evidence type="ECO:0000259" key="2">
    <source>
        <dbReference type="Pfam" id="PF02627"/>
    </source>
</evidence>
<dbReference type="RefSeq" id="WP_150690039.1">
    <property type="nucleotide sequence ID" value="NZ_CABPSJ010000002.1"/>
</dbReference>
<dbReference type="InterPro" id="IPR003779">
    <property type="entry name" value="CMD-like"/>
</dbReference>
<dbReference type="AlphaFoldDB" id="A0A5E4TLT9"/>
<dbReference type="OrthoDB" id="9802489at2"/>
<proteinExistence type="predicted"/>
<name>A0A5E4TLT9_9BURK</name>
<accession>A0A5E4TLT9</accession>
<dbReference type="EMBL" id="CABPSJ010000002">
    <property type="protein sequence ID" value="VVD88511.1"/>
    <property type="molecule type" value="Genomic_DNA"/>
</dbReference>
<dbReference type="InterPro" id="IPR052512">
    <property type="entry name" value="4CMD/NDH-1_regulator"/>
</dbReference>
<protein>
    <submittedName>
        <fullName evidence="3">4-carboxymuconolactone decarboxylase</fullName>
    </submittedName>
</protein>
<organism evidence="3 4">
    <name type="scientific">Pandoraea communis</name>
    <dbReference type="NCBI Taxonomy" id="2508297"/>
    <lineage>
        <taxon>Bacteria</taxon>
        <taxon>Pseudomonadati</taxon>
        <taxon>Pseudomonadota</taxon>
        <taxon>Betaproteobacteria</taxon>
        <taxon>Burkholderiales</taxon>
        <taxon>Burkholderiaceae</taxon>
        <taxon>Pandoraea</taxon>
    </lineage>
</organism>
<dbReference type="Gene3D" id="1.20.1290.10">
    <property type="entry name" value="AhpD-like"/>
    <property type="match status" value="1"/>
</dbReference>
<feature type="compositionally biased region" description="Polar residues" evidence="1">
    <location>
        <begin position="109"/>
        <end position="123"/>
    </location>
</feature>
<evidence type="ECO:0000313" key="3">
    <source>
        <dbReference type="EMBL" id="VVD88511.1"/>
    </source>
</evidence>
<evidence type="ECO:0000313" key="4">
    <source>
        <dbReference type="Proteomes" id="UP000337189"/>
    </source>
</evidence>
<dbReference type="PANTHER" id="PTHR33570">
    <property type="entry name" value="4-CARBOXYMUCONOLACTONE DECARBOXYLASE FAMILY PROTEIN"/>
    <property type="match status" value="1"/>
</dbReference>
<dbReference type="PANTHER" id="PTHR33570:SF9">
    <property type="entry name" value="BLL4600 PROTEIN"/>
    <property type="match status" value="1"/>
</dbReference>
<dbReference type="Pfam" id="PF02627">
    <property type="entry name" value="CMD"/>
    <property type="match status" value="1"/>
</dbReference>